<dbReference type="EMBL" id="MOEN01000023">
    <property type="protein sequence ID" value="OMH40219.1"/>
    <property type="molecule type" value="Genomic_DNA"/>
</dbReference>
<evidence type="ECO:0008006" key="3">
    <source>
        <dbReference type="Google" id="ProtNLM"/>
    </source>
</evidence>
<dbReference type="InterPro" id="IPR036779">
    <property type="entry name" value="LysM_dom_sf"/>
</dbReference>
<protein>
    <recommendedName>
        <fullName evidence="3">Phage tail protein</fullName>
    </recommendedName>
</protein>
<dbReference type="AlphaFoldDB" id="A0A1R1MKC9"/>
<sequence>MPKTYTTKAGDRWDWISYQFYGTCDLYKEIQKANPDLPIDLIASPILPAGIELVIPDIETPSTPEELPPWKR</sequence>
<comment type="caution">
    <text evidence="1">The sequence shown here is derived from an EMBL/GenBank/DDBJ whole genome shotgun (WGS) entry which is preliminary data.</text>
</comment>
<dbReference type="InterPro" id="IPR008861">
    <property type="entry name" value="GpX-like"/>
</dbReference>
<dbReference type="Pfam" id="PF05489">
    <property type="entry name" value="Phage_tail_X"/>
    <property type="match status" value="1"/>
</dbReference>
<dbReference type="Gene3D" id="3.10.350.10">
    <property type="entry name" value="LysM domain"/>
    <property type="match status" value="1"/>
</dbReference>
<evidence type="ECO:0000313" key="1">
    <source>
        <dbReference type="EMBL" id="OMH40219.1"/>
    </source>
</evidence>
<name>A0A1R1MKC9_9BACT</name>
<organism evidence="1 2">
    <name type="scientific">Desulfurobacterium indicum</name>
    <dbReference type="NCBI Taxonomy" id="1914305"/>
    <lineage>
        <taxon>Bacteria</taxon>
        <taxon>Pseudomonadati</taxon>
        <taxon>Aquificota</taxon>
        <taxon>Aquificia</taxon>
        <taxon>Desulfurobacteriales</taxon>
        <taxon>Desulfurobacteriaceae</taxon>
        <taxon>Desulfurobacterium</taxon>
    </lineage>
</organism>
<dbReference type="STRING" id="1914305.BLW93_06315"/>
<dbReference type="OrthoDB" id="1495763at2"/>
<gene>
    <name evidence="1" type="ORF">BLW93_06315</name>
</gene>
<keyword evidence="2" id="KW-1185">Reference proteome</keyword>
<accession>A0A1R1MKC9</accession>
<evidence type="ECO:0000313" key="2">
    <source>
        <dbReference type="Proteomes" id="UP000187408"/>
    </source>
</evidence>
<reference evidence="1 2" key="1">
    <citation type="submission" date="2016-10" db="EMBL/GenBank/DDBJ databases">
        <title>Genome sequence of a sulfur-reducing bacterium Desulfurobacterium indicum K6013.</title>
        <authorList>
            <person name="Cao J."/>
            <person name="Shao Z."/>
            <person name="Alain K."/>
            <person name="Jebbar M."/>
        </authorList>
    </citation>
    <scope>NUCLEOTIDE SEQUENCE [LARGE SCALE GENOMIC DNA]</scope>
    <source>
        <strain evidence="1 2">K6013</strain>
    </source>
</reference>
<dbReference type="Proteomes" id="UP000187408">
    <property type="component" value="Unassembled WGS sequence"/>
</dbReference>
<dbReference type="RefSeq" id="WP_076713257.1">
    <property type="nucleotide sequence ID" value="NZ_MOEN01000023.1"/>
</dbReference>
<dbReference type="CDD" id="cd00118">
    <property type="entry name" value="LysM"/>
    <property type="match status" value="1"/>
</dbReference>
<proteinExistence type="predicted"/>
<dbReference type="InterPro" id="IPR018392">
    <property type="entry name" value="LysM"/>
</dbReference>